<dbReference type="Gene3D" id="3.30.70.1820">
    <property type="entry name" value="L1 transposable element, RRM domain"/>
    <property type="match status" value="1"/>
</dbReference>
<dbReference type="AlphaFoldDB" id="A0A9J6GUB2"/>
<reference evidence="1 2" key="1">
    <citation type="journal article" date="2020" name="Cell">
        <title>Large-Scale Comparative Analyses of Tick Genomes Elucidate Their Genetic Diversity and Vector Capacities.</title>
        <authorList>
            <consortium name="Tick Genome and Microbiome Consortium (TIGMIC)"/>
            <person name="Jia N."/>
            <person name="Wang J."/>
            <person name="Shi W."/>
            <person name="Du L."/>
            <person name="Sun Y."/>
            <person name="Zhan W."/>
            <person name="Jiang J.F."/>
            <person name="Wang Q."/>
            <person name="Zhang B."/>
            <person name="Ji P."/>
            <person name="Bell-Sakyi L."/>
            <person name="Cui X.M."/>
            <person name="Yuan T.T."/>
            <person name="Jiang B.G."/>
            <person name="Yang W.F."/>
            <person name="Lam T.T."/>
            <person name="Chang Q.C."/>
            <person name="Ding S.J."/>
            <person name="Wang X.J."/>
            <person name="Zhu J.G."/>
            <person name="Ruan X.D."/>
            <person name="Zhao L."/>
            <person name="Wei J.T."/>
            <person name="Ye R.Z."/>
            <person name="Que T.C."/>
            <person name="Du C.H."/>
            <person name="Zhou Y.H."/>
            <person name="Cheng J.X."/>
            <person name="Dai P.F."/>
            <person name="Guo W.B."/>
            <person name="Han X.H."/>
            <person name="Huang E.J."/>
            <person name="Li L.F."/>
            <person name="Wei W."/>
            <person name="Gao Y.C."/>
            <person name="Liu J.Z."/>
            <person name="Shao H.Z."/>
            <person name="Wang X."/>
            <person name="Wang C.C."/>
            <person name="Yang T.C."/>
            <person name="Huo Q.B."/>
            <person name="Li W."/>
            <person name="Chen H.Y."/>
            <person name="Chen S.E."/>
            <person name="Zhou L.G."/>
            <person name="Ni X.B."/>
            <person name="Tian J.H."/>
            <person name="Sheng Y."/>
            <person name="Liu T."/>
            <person name="Pan Y.S."/>
            <person name="Xia L.Y."/>
            <person name="Li J."/>
            <person name="Zhao F."/>
            <person name="Cao W.C."/>
        </authorList>
    </citation>
    <scope>NUCLEOTIDE SEQUENCE [LARGE SCALE GENOMIC DNA]</scope>
    <source>
        <strain evidence="1">HaeL-2018</strain>
    </source>
</reference>
<dbReference type="OMA" id="ADKMEEQ"/>
<organism evidence="1 2">
    <name type="scientific">Haemaphysalis longicornis</name>
    <name type="common">Bush tick</name>
    <dbReference type="NCBI Taxonomy" id="44386"/>
    <lineage>
        <taxon>Eukaryota</taxon>
        <taxon>Metazoa</taxon>
        <taxon>Ecdysozoa</taxon>
        <taxon>Arthropoda</taxon>
        <taxon>Chelicerata</taxon>
        <taxon>Arachnida</taxon>
        <taxon>Acari</taxon>
        <taxon>Parasitiformes</taxon>
        <taxon>Ixodida</taxon>
        <taxon>Ixodoidea</taxon>
        <taxon>Ixodidae</taxon>
        <taxon>Haemaphysalinae</taxon>
        <taxon>Haemaphysalis</taxon>
    </lineage>
</organism>
<proteinExistence type="predicted"/>
<name>A0A9J6GUB2_HAELO</name>
<evidence type="ECO:0000313" key="2">
    <source>
        <dbReference type="Proteomes" id="UP000821853"/>
    </source>
</evidence>
<dbReference type="VEuPathDB" id="VectorBase:HLOH_060140"/>
<gene>
    <name evidence="1" type="ORF">HPB48_006131</name>
</gene>
<dbReference type="OrthoDB" id="7417618at2759"/>
<sequence>MKVDDLENRSRRKKLIIFGIKEADKMEEQFFMDFVSKTLPKDKLNIGDVAIKRIHRIGKRSQNKCRPVILKYVDGRGKGKILKNCFNLKGTGFSVSEDFSPRVRQIRKNLWDATKQRHHNGDKIVHSFDKIKIKSKLCPCEDTLDKMVPLNL</sequence>
<dbReference type="InterPro" id="IPR004244">
    <property type="entry name" value="Transposase_22"/>
</dbReference>
<evidence type="ECO:0000313" key="1">
    <source>
        <dbReference type="EMBL" id="KAH9377943.1"/>
    </source>
</evidence>
<keyword evidence="2" id="KW-1185">Reference proteome</keyword>
<accession>A0A9J6GUB2</accession>
<dbReference type="PANTHER" id="PTHR11505">
    <property type="entry name" value="L1 TRANSPOSABLE ELEMENT-RELATED"/>
    <property type="match status" value="1"/>
</dbReference>
<dbReference type="EMBL" id="JABSTR010000008">
    <property type="protein sequence ID" value="KAH9377943.1"/>
    <property type="molecule type" value="Genomic_DNA"/>
</dbReference>
<dbReference type="Proteomes" id="UP000821853">
    <property type="component" value="Unassembled WGS sequence"/>
</dbReference>
<protein>
    <recommendedName>
        <fullName evidence="3">Endonuclease-reverse transcriptase</fullName>
    </recommendedName>
</protein>
<evidence type="ECO:0008006" key="3">
    <source>
        <dbReference type="Google" id="ProtNLM"/>
    </source>
</evidence>
<comment type="caution">
    <text evidence="1">The sequence shown here is derived from an EMBL/GenBank/DDBJ whole genome shotgun (WGS) entry which is preliminary data.</text>
</comment>